<keyword evidence="5" id="KW-0547">Nucleotide-binding</keyword>
<dbReference type="Gene3D" id="3.30.565.10">
    <property type="entry name" value="Histidine kinase-like ATPase, C-terminal domain"/>
    <property type="match status" value="1"/>
</dbReference>
<dbReference type="InterPro" id="IPR036890">
    <property type="entry name" value="HATPase_C_sf"/>
</dbReference>
<dbReference type="STRING" id="871968.DESME_08080"/>
<keyword evidence="6 11" id="KW-0418">Kinase</keyword>
<dbReference type="SUPFAM" id="SSF55785">
    <property type="entry name" value="PYP-like sensor domain (PAS domain)"/>
    <property type="match status" value="2"/>
</dbReference>
<dbReference type="SMART" id="SM00388">
    <property type="entry name" value="HisKA"/>
    <property type="match status" value="1"/>
</dbReference>
<accession>W0EBW0</accession>
<evidence type="ECO:0000256" key="3">
    <source>
        <dbReference type="ARBA" id="ARBA00022553"/>
    </source>
</evidence>
<feature type="domain" description="Histidine kinase" evidence="9">
    <location>
        <begin position="302"/>
        <end position="506"/>
    </location>
</feature>
<evidence type="ECO:0000256" key="5">
    <source>
        <dbReference type="ARBA" id="ARBA00022741"/>
    </source>
</evidence>
<dbReference type="PANTHER" id="PTHR43065">
    <property type="entry name" value="SENSOR HISTIDINE KINASE"/>
    <property type="match status" value="1"/>
</dbReference>
<gene>
    <name evidence="11" type="ORF">DESME_08080</name>
</gene>
<organism evidence="11 12">
    <name type="scientific">Desulfitobacterium metallireducens DSM 15288</name>
    <dbReference type="NCBI Taxonomy" id="871968"/>
    <lineage>
        <taxon>Bacteria</taxon>
        <taxon>Bacillati</taxon>
        <taxon>Bacillota</taxon>
        <taxon>Clostridia</taxon>
        <taxon>Eubacteriales</taxon>
        <taxon>Desulfitobacteriaceae</taxon>
        <taxon>Desulfitobacterium</taxon>
    </lineage>
</organism>
<dbReference type="SMART" id="SM00387">
    <property type="entry name" value="HATPase_c"/>
    <property type="match status" value="1"/>
</dbReference>
<dbReference type="EMBL" id="CP007032">
    <property type="protein sequence ID" value="AHF07028.1"/>
    <property type="molecule type" value="Genomic_DNA"/>
</dbReference>
<dbReference type="PROSITE" id="PS50113">
    <property type="entry name" value="PAC"/>
    <property type="match status" value="1"/>
</dbReference>
<keyword evidence="7" id="KW-0067">ATP-binding</keyword>
<evidence type="ECO:0000259" key="10">
    <source>
        <dbReference type="PROSITE" id="PS50113"/>
    </source>
</evidence>
<proteinExistence type="predicted"/>
<reference evidence="11 12" key="1">
    <citation type="submission" date="2013-12" db="EMBL/GenBank/DDBJ databases">
        <authorList>
            <consortium name="DOE Joint Genome Institute"/>
            <person name="Smidt H."/>
            <person name="Huntemann M."/>
            <person name="Han J."/>
            <person name="Chen A."/>
            <person name="Kyrpides N."/>
            <person name="Mavromatis K."/>
            <person name="Markowitz V."/>
            <person name="Palaniappan K."/>
            <person name="Ivanova N."/>
            <person name="Schaumberg A."/>
            <person name="Pati A."/>
            <person name="Liolios K."/>
            <person name="Nordberg H.P."/>
            <person name="Cantor M.N."/>
            <person name="Hua S.X."/>
            <person name="Woyke T."/>
        </authorList>
    </citation>
    <scope>NUCLEOTIDE SEQUENCE [LARGE SCALE GENOMIC DNA]</scope>
    <source>
        <strain evidence="12">DSM 15288</strain>
    </source>
</reference>
<dbReference type="Pfam" id="PF13426">
    <property type="entry name" value="PAS_9"/>
    <property type="match status" value="2"/>
</dbReference>
<dbReference type="Pfam" id="PF00512">
    <property type="entry name" value="HisKA"/>
    <property type="match status" value="1"/>
</dbReference>
<name>W0EBW0_9FIRM</name>
<evidence type="ECO:0000256" key="2">
    <source>
        <dbReference type="ARBA" id="ARBA00012438"/>
    </source>
</evidence>
<evidence type="ECO:0000313" key="12">
    <source>
        <dbReference type="Proteomes" id="UP000010847"/>
    </source>
</evidence>
<dbReference type="Gene3D" id="1.10.287.130">
    <property type="match status" value="1"/>
</dbReference>
<keyword evidence="3" id="KW-0597">Phosphoprotein</keyword>
<dbReference type="PRINTS" id="PR00344">
    <property type="entry name" value="BCTRLSENSOR"/>
</dbReference>
<dbReference type="AlphaFoldDB" id="W0EBW0"/>
<dbReference type="HOGENOM" id="CLU_000445_114_39_9"/>
<dbReference type="SUPFAM" id="SSF47384">
    <property type="entry name" value="Homodimeric domain of signal transducing histidine kinase"/>
    <property type="match status" value="1"/>
</dbReference>
<dbReference type="OrthoDB" id="505470at2"/>
<sequence length="507" mass="56927">MNMLAALNFNPNLQRILMNSKLLDIIPGGFSIATDVSCETIIHNPVTANFLRIEPYGLFSHSAKVPPPVKVYQKGKFIPAEDMPIEQAAWYGKETVGCELEFVWEDGISKIARWNASPLRNENGIICGCIATMEDITDVVQMTRELQRHEVHLEEMVHERTDALQKSEERFAKVFLNNPQALSIYRSSDFRLLEANYQFSRALNVLPEELIGKSPIELGLPESEFSILMDVLEKQESIHNLEICYLKGNAKKVSVFLSAEHIQLNGEECILVSSSNITEMKKMQDDIARLDRLNLVVKMAAGIAHEIRNPMTAVRGYLQLLEKKPEFEYYGNTLELMISEIDRANSIITEYLSLARNAPTDSTSININDILSNLYPLLEAEAYNQSKQVVFLAGDTPDILMSSKEITQMILNLARNGLDAMREQGTLTIRTYTKDEQVVLAVQDEGIGIPQENLEKLGIPFFTTKENGTGLGLASSYSIIERHKGKIEVESGPAGTIFFVYFPIQVS</sequence>
<dbReference type="KEGG" id="dmt:DESME_08080"/>
<dbReference type="SMART" id="SM00091">
    <property type="entry name" value="PAS"/>
    <property type="match status" value="1"/>
</dbReference>
<dbReference type="InterPro" id="IPR004358">
    <property type="entry name" value="Sig_transdc_His_kin-like_C"/>
</dbReference>
<dbReference type="RefSeq" id="WP_006717077.1">
    <property type="nucleotide sequence ID" value="NZ_CP007032.1"/>
</dbReference>
<dbReference type="eggNOG" id="COG3852">
    <property type="taxonomic scope" value="Bacteria"/>
</dbReference>
<dbReference type="InterPro" id="IPR005467">
    <property type="entry name" value="His_kinase_dom"/>
</dbReference>
<protein>
    <recommendedName>
        <fullName evidence="2">histidine kinase</fullName>
        <ecNumber evidence="2">2.7.13.3</ecNumber>
    </recommendedName>
</protein>
<evidence type="ECO:0000256" key="7">
    <source>
        <dbReference type="ARBA" id="ARBA00022840"/>
    </source>
</evidence>
<comment type="catalytic activity">
    <reaction evidence="1">
        <text>ATP + protein L-histidine = ADP + protein N-phospho-L-histidine.</text>
        <dbReference type="EC" id="2.7.13.3"/>
    </reaction>
</comment>
<dbReference type="InterPro" id="IPR000700">
    <property type="entry name" value="PAS-assoc_C"/>
</dbReference>
<evidence type="ECO:0000256" key="1">
    <source>
        <dbReference type="ARBA" id="ARBA00000085"/>
    </source>
</evidence>
<dbReference type="Pfam" id="PF02518">
    <property type="entry name" value="HATPase_c"/>
    <property type="match status" value="1"/>
</dbReference>
<keyword evidence="12" id="KW-1185">Reference proteome</keyword>
<evidence type="ECO:0000256" key="8">
    <source>
        <dbReference type="ARBA" id="ARBA00023012"/>
    </source>
</evidence>
<evidence type="ECO:0000256" key="6">
    <source>
        <dbReference type="ARBA" id="ARBA00022777"/>
    </source>
</evidence>
<dbReference type="EC" id="2.7.13.3" evidence="2"/>
<dbReference type="PROSITE" id="PS50109">
    <property type="entry name" value="HIS_KIN"/>
    <property type="match status" value="1"/>
</dbReference>
<dbReference type="Gene3D" id="3.30.450.20">
    <property type="entry name" value="PAS domain"/>
    <property type="match status" value="2"/>
</dbReference>
<dbReference type="PANTHER" id="PTHR43065:SF46">
    <property type="entry name" value="C4-DICARBOXYLATE TRANSPORT SENSOR PROTEIN DCTB"/>
    <property type="match status" value="1"/>
</dbReference>
<dbReference type="InterPro" id="IPR000014">
    <property type="entry name" value="PAS"/>
</dbReference>
<keyword evidence="8" id="KW-0902">Two-component regulatory system</keyword>
<dbReference type="GO" id="GO:0000155">
    <property type="term" value="F:phosphorelay sensor kinase activity"/>
    <property type="evidence" value="ECO:0007669"/>
    <property type="project" value="InterPro"/>
</dbReference>
<dbReference type="InterPro" id="IPR003594">
    <property type="entry name" value="HATPase_dom"/>
</dbReference>
<dbReference type="InterPro" id="IPR036097">
    <property type="entry name" value="HisK_dim/P_sf"/>
</dbReference>
<dbReference type="InterPro" id="IPR035965">
    <property type="entry name" value="PAS-like_dom_sf"/>
</dbReference>
<dbReference type="CDD" id="cd00082">
    <property type="entry name" value="HisKA"/>
    <property type="match status" value="1"/>
</dbReference>
<evidence type="ECO:0000256" key="4">
    <source>
        <dbReference type="ARBA" id="ARBA00022679"/>
    </source>
</evidence>
<dbReference type="GO" id="GO:0005524">
    <property type="term" value="F:ATP binding"/>
    <property type="evidence" value="ECO:0007669"/>
    <property type="project" value="UniProtKB-KW"/>
</dbReference>
<keyword evidence="4" id="KW-0808">Transferase</keyword>
<dbReference type="SUPFAM" id="SSF55874">
    <property type="entry name" value="ATPase domain of HSP90 chaperone/DNA topoisomerase II/histidine kinase"/>
    <property type="match status" value="1"/>
</dbReference>
<dbReference type="InterPro" id="IPR003661">
    <property type="entry name" value="HisK_dim/P_dom"/>
</dbReference>
<evidence type="ECO:0000313" key="11">
    <source>
        <dbReference type="EMBL" id="AHF07028.1"/>
    </source>
</evidence>
<evidence type="ECO:0000259" key="9">
    <source>
        <dbReference type="PROSITE" id="PS50109"/>
    </source>
</evidence>
<feature type="domain" description="PAC" evidence="10">
    <location>
        <begin position="96"/>
        <end position="148"/>
    </location>
</feature>
<dbReference type="Proteomes" id="UP000010847">
    <property type="component" value="Chromosome"/>
</dbReference>